<evidence type="ECO:0000313" key="11">
    <source>
        <dbReference type="EnsemblMetazoa" id="XP_050500095.1"/>
    </source>
</evidence>
<dbReference type="Pfam" id="PF02949">
    <property type="entry name" value="7tm_6"/>
    <property type="match status" value="1"/>
</dbReference>
<evidence type="ECO:0000256" key="9">
    <source>
        <dbReference type="ARBA" id="ARBA00023224"/>
    </source>
</evidence>
<accession>A0ABM5JQ81</accession>
<reference evidence="11" key="1">
    <citation type="submission" date="2025-05" db="UniProtKB">
        <authorList>
            <consortium name="EnsemblMetazoa"/>
        </authorList>
    </citation>
    <scope>IDENTIFICATION</scope>
</reference>
<dbReference type="Proteomes" id="UP001652700">
    <property type="component" value="Unplaced"/>
</dbReference>
<keyword evidence="12" id="KW-1185">Reference proteome</keyword>
<feature type="transmembrane region" description="Helical" evidence="10">
    <location>
        <begin position="364"/>
        <end position="383"/>
    </location>
</feature>
<keyword evidence="7 10" id="KW-0472">Membrane</keyword>
<comment type="subcellular location">
    <subcellularLocation>
        <location evidence="1 10">Cell membrane</location>
        <topology evidence="1 10">Multi-pass membrane protein</topology>
    </subcellularLocation>
</comment>
<keyword evidence="5 10" id="KW-0552">Olfaction</keyword>
<keyword evidence="8 10" id="KW-0675">Receptor</keyword>
<evidence type="ECO:0000256" key="7">
    <source>
        <dbReference type="ARBA" id="ARBA00023136"/>
    </source>
</evidence>
<proteinExistence type="inferred from homology"/>
<protein>
    <recommendedName>
        <fullName evidence="10">Odorant receptor</fullName>
    </recommendedName>
</protein>
<sequence length="387" mass="44782">MHTENIKKIKVMQNSLMLLRIPFLFPTTSEMNDPKTNIYIKFLLVNLSSMYYPIGAAMHMIFNARKGIVDTIDKDIGAIISYFGCTYFLFRYLLNLKKVIRLYKEYSDFESFGQPKNFTKRNHYYNKLSKIYISYHTCVITTMISATFLYIPECEKENMEKGLTEVCGLPAPTWLPFEFDYFPVKQLVYLYQGYSIFSVYQSAGFISFCMMEALEHLVLRFEHVSDTFVEVFCESNRIIRRQKFLKAVRYHQAVIGMGTLLNECFSPCMMVHISLTGPFLGVCGYTFLTRIPLDSSALLVGWMISTYIVCLGGQRLMEASMSVGTIMERINWYDVETSLQKDLILVMSRSRKPVHLRAGPFGPITYATIVMILKTSYSYVTLLKQTM</sequence>
<feature type="transmembrane region" description="Helical" evidence="10">
    <location>
        <begin position="269"/>
        <end position="288"/>
    </location>
</feature>
<dbReference type="RefSeq" id="XP_050500095.1">
    <property type="nucleotide sequence ID" value="XM_050644138.1"/>
</dbReference>
<evidence type="ECO:0000256" key="3">
    <source>
        <dbReference type="ARBA" id="ARBA00022606"/>
    </source>
</evidence>
<evidence type="ECO:0000256" key="2">
    <source>
        <dbReference type="ARBA" id="ARBA00022475"/>
    </source>
</evidence>
<evidence type="ECO:0000256" key="5">
    <source>
        <dbReference type="ARBA" id="ARBA00022725"/>
    </source>
</evidence>
<comment type="caution">
    <text evidence="10">Lacks conserved residue(s) required for the propagation of feature annotation.</text>
</comment>
<feature type="transmembrane region" description="Helical" evidence="10">
    <location>
        <begin position="38"/>
        <end position="64"/>
    </location>
</feature>
<evidence type="ECO:0000313" key="12">
    <source>
        <dbReference type="Proteomes" id="UP001652700"/>
    </source>
</evidence>
<feature type="transmembrane region" description="Helical" evidence="10">
    <location>
        <begin position="131"/>
        <end position="151"/>
    </location>
</feature>
<keyword evidence="3 10" id="KW-0716">Sensory transduction</keyword>
<keyword evidence="4 10" id="KW-0812">Transmembrane</keyword>
<keyword evidence="2" id="KW-1003">Cell membrane</keyword>
<dbReference type="PANTHER" id="PTHR21137">
    <property type="entry name" value="ODORANT RECEPTOR"/>
    <property type="match status" value="1"/>
</dbReference>
<dbReference type="EnsemblMetazoa" id="XM_050644138.1">
    <property type="protein sequence ID" value="XP_050500095.1"/>
    <property type="gene ID" value="LOC114328114"/>
</dbReference>
<dbReference type="InterPro" id="IPR004117">
    <property type="entry name" value="7tm6_olfct_rcpt"/>
</dbReference>
<dbReference type="PANTHER" id="PTHR21137:SF35">
    <property type="entry name" value="ODORANT RECEPTOR 19A-RELATED"/>
    <property type="match status" value="1"/>
</dbReference>
<feature type="transmembrane region" description="Helical" evidence="10">
    <location>
        <begin position="297"/>
        <end position="317"/>
    </location>
</feature>
<evidence type="ECO:0000256" key="4">
    <source>
        <dbReference type="ARBA" id="ARBA00022692"/>
    </source>
</evidence>
<name>A0ABM5JQ81_DIAVI</name>
<dbReference type="GeneID" id="114328114"/>
<comment type="similarity">
    <text evidence="10">Belongs to the insect chemoreceptor superfamily. Heteromeric odorant receptor channel (TC 1.A.69) family.</text>
</comment>
<keyword evidence="6 10" id="KW-1133">Transmembrane helix</keyword>
<evidence type="ECO:0000256" key="1">
    <source>
        <dbReference type="ARBA" id="ARBA00004651"/>
    </source>
</evidence>
<evidence type="ECO:0000256" key="10">
    <source>
        <dbReference type="RuleBase" id="RU351113"/>
    </source>
</evidence>
<organism evidence="11 12">
    <name type="scientific">Diabrotica virgifera virgifera</name>
    <name type="common">western corn rootworm</name>
    <dbReference type="NCBI Taxonomy" id="50390"/>
    <lineage>
        <taxon>Eukaryota</taxon>
        <taxon>Metazoa</taxon>
        <taxon>Ecdysozoa</taxon>
        <taxon>Arthropoda</taxon>
        <taxon>Hexapoda</taxon>
        <taxon>Insecta</taxon>
        <taxon>Pterygota</taxon>
        <taxon>Neoptera</taxon>
        <taxon>Endopterygota</taxon>
        <taxon>Coleoptera</taxon>
        <taxon>Polyphaga</taxon>
        <taxon>Cucujiformia</taxon>
        <taxon>Chrysomeloidea</taxon>
        <taxon>Chrysomelidae</taxon>
        <taxon>Galerucinae</taxon>
        <taxon>Diabroticina</taxon>
        <taxon>Diabroticites</taxon>
        <taxon>Diabrotica</taxon>
    </lineage>
</organism>
<feature type="transmembrane region" description="Helical" evidence="10">
    <location>
        <begin position="76"/>
        <end position="94"/>
    </location>
</feature>
<keyword evidence="9 10" id="KW-0807">Transducer</keyword>
<evidence type="ECO:0000256" key="8">
    <source>
        <dbReference type="ARBA" id="ARBA00023170"/>
    </source>
</evidence>
<evidence type="ECO:0000256" key="6">
    <source>
        <dbReference type="ARBA" id="ARBA00022989"/>
    </source>
</evidence>